<dbReference type="EMBL" id="LGRX02034259">
    <property type="protein sequence ID" value="KAK3238310.1"/>
    <property type="molecule type" value="Genomic_DNA"/>
</dbReference>
<accession>A0AAE0BM17</accession>
<gene>
    <name evidence="1" type="ORF">CYMTET_51665</name>
</gene>
<proteinExistence type="predicted"/>
<evidence type="ECO:0000313" key="1">
    <source>
        <dbReference type="EMBL" id="KAK3238310.1"/>
    </source>
</evidence>
<sequence length="188" mass="19245">CQVAMDDAEGAGSWGSVVQMAGRGRAPEGSMVCLPEPGDYAAWAGWRSDDGLQSSRWGGVQAYPRVQSDGNGLRDGVADTITAAGHADGGGGAADRRSGKCAAVRQVMGYVTSGHPPGAWGAGTHAAPVVAVCTAAAVMRLRGAQYISGSWGGDSELFVLVCSAGTDFQRPARARVMIAEKDRHASPL</sequence>
<reference evidence="1 2" key="1">
    <citation type="journal article" date="2015" name="Genome Biol. Evol.">
        <title>Comparative Genomics of a Bacterivorous Green Alga Reveals Evolutionary Causalities and Consequences of Phago-Mixotrophic Mode of Nutrition.</title>
        <authorList>
            <person name="Burns J.A."/>
            <person name="Paasch A."/>
            <person name="Narechania A."/>
            <person name="Kim E."/>
        </authorList>
    </citation>
    <scope>NUCLEOTIDE SEQUENCE [LARGE SCALE GENOMIC DNA]</scope>
    <source>
        <strain evidence="1 2">PLY_AMNH</strain>
    </source>
</reference>
<dbReference type="AlphaFoldDB" id="A0AAE0BM17"/>
<comment type="caution">
    <text evidence="1">The sequence shown here is derived from an EMBL/GenBank/DDBJ whole genome shotgun (WGS) entry which is preliminary data.</text>
</comment>
<organism evidence="1 2">
    <name type="scientific">Cymbomonas tetramitiformis</name>
    <dbReference type="NCBI Taxonomy" id="36881"/>
    <lineage>
        <taxon>Eukaryota</taxon>
        <taxon>Viridiplantae</taxon>
        <taxon>Chlorophyta</taxon>
        <taxon>Pyramimonadophyceae</taxon>
        <taxon>Pyramimonadales</taxon>
        <taxon>Pyramimonadaceae</taxon>
        <taxon>Cymbomonas</taxon>
    </lineage>
</organism>
<dbReference type="Proteomes" id="UP001190700">
    <property type="component" value="Unassembled WGS sequence"/>
</dbReference>
<evidence type="ECO:0000313" key="2">
    <source>
        <dbReference type="Proteomes" id="UP001190700"/>
    </source>
</evidence>
<feature type="non-terminal residue" evidence="1">
    <location>
        <position position="1"/>
    </location>
</feature>
<name>A0AAE0BM17_9CHLO</name>
<keyword evidence="2" id="KW-1185">Reference proteome</keyword>
<protein>
    <submittedName>
        <fullName evidence="1">Uncharacterized protein</fullName>
    </submittedName>
</protein>